<reference evidence="2 3" key="1">
    <citation type="journal article" date="2017" name="Int. J. Syst. Evol. Microbiol.">
        <title>Ramlibacter monticola sp. nov., isolated from forest soil.</title>
        <authorList>
            <person name="Chaudhary D.K."/>
            <person name="Kim J."/>
        </authorList>
    </citation>
    <scope>NUCLEOTIDE SEQUENCE [LARGE SCALE GENOMIC DNA]</scope>
    <source>
        <strain evidence="2 3">KACC 19175</strain>
    </source>
</reference>
<organism evidence="2 3">
    <name type="scientific">Ramlibacter monticola</name>
    <dbReference type="NCBI Taxonomy" id="1926872"/>
    <lineage>
        <taxon>Bacteria</taxon>
        <taxon>Pseudomonadati</taxon>
        <taxon>Pseudomonadota</taxon>
        <taxon>Betaproteobacteria</taxon>
        <taxon>Burkholderiales</taxon>
        <taxon>Comamonadaceae</taxon>
        <taxon>Ramlibacter</taxon>
    </lineage>
</organism>
<evidence type="ECO:0000313" key="3">
    <source>
        <dbReference type="Proteomes" id="UP000599109"/>
    </source>
</evidence>
<dbReference type="CDD" id="cd01045">
    <property type="entry name" value="Ferritin_like_AB"/>
    <property type="match status" value="1"/>
</dbReference>
<name>A0A937CSR0_9BURK</name>
<evidence type="ECO:0000259" key="1">
    <source>
        <dbReference type="Pfam" id="PF02915"/>
    </source>
</evidence>
<proteinExistence type="predicted"/>
<dbReference type="Proteomes" id="UP000599109">
    <property type="component" value="Unassembled WGS sequence"/>
</dbReference>
<dbReference type="Gene3D" id="1.20.1260.10">
    <property type="match status" value="1"/>
</dbReference>
<dbReference type="GO" id="GO:0046872">
    <property type="term" value="F:metal ion binding"/>
    <property type="evidence" value="ECO:0007669"/>
    <property type="project" value="InterPro"/>
</dbReference>
<accession>A0A937CSR0</accession>
<dbReference type="InterPro" id="IPR003251">
    <property type="entry name" value="Rr_diiron-bd_dom"/>
</dbReference>
<dbReference type="Pfam" id="PF02915">
    <property type="entry name" value="Rubrerythrin"/>
    <property type="match status" value="1"/>
</dbReference>
<dbReference type="GO" id="GO:0016491">
    <property type="term" value="F:oxidoreductase activity"/>
    <property type="evidence" value="ECO:0007669"/>
    <property type="project" value="InterPro"/>
</dbReference>
<gene>
    <name evidence="2" type="ORF">JJ685_06865</name>
</gene>
<dbReference type="InterPro" id="IPR009078">
    <property type="entry name" value="Ferritin-like_SF"/>
</dbReference>
<comment type="caution">
    <text evidence="2">The sequence shown here is derived from an EMBL/GenBank/DDBJ whole genome shotgun (WGS) entry which is preliminary data.</text>
</comment>
<keyword evidence="3" id="KW-1185">Reference proteome</keyword>
<feature type="domain" description="Rubrerythrin diiron-binding" evidence="1">
    <location>
        <begin position="14"/>
        <end position="144"/>
    </location>
</feature>
<dbReference type="RefSeq" id="WP_201673436.1">
    <property type="nucleotide sequence ID" value="NZ_JAEQNE010000001.1"/>
</dbReference>
<dbReference type="EMBL" id="JAEQNE010000001">
    <property type="protein sequence ID" value="MBL0390859.1"/>
    <property type="molecule type" value="Genomic_DNA"/>
</dbReference>
<sequence length="169" mass="19383">MRIHNVPTPRDMTELMAQAYALEREAVERYGELADVLATHNNQEVAALFRRLASQEALHAAEILRTMGWTRAPEPPGLPGAPSAPAYDETHYLMHPWHALRLALDAEQRAHDFFAELVQRCEGDDMRRAAERLQADEREHIVLLQDWLKRVPEPPAGWDDDPDPPRYPH</sequence>
<dbReference type="InterPro" id="IPR012347">
    <property type="entry name" value="Ferritin-like"/>
</dbReference>
<dbReference type="SUPFAM" id="SSF47240">
    <property type="entry name" value="Ferritin-like"/>
    <property type="match status" value="1"/>
</dbReference>
<protein>
    <submittedName>
        <fullName evidence="2">Ferritin family protein</fullName>
    </submittedName>
</protein>
<dbReference type="AlphaFoldDB" id="A0A937CSR0"/>
<evidence type="ECO:0000313" key="2">
    <source>
        <dbReference type="EMBL" id="MBL0390859.1"/>
    </source>
</evidence>